<evidence type="ECO:0000313" key="5">
    <source>
        <dbReference type="Proteomes" id="UP000002320"/>
    </source>
</evidence>
<feature type="signal peptide" evidence="2">
    <location>
        <begin position="1"/>
        <end position="19"/>
    </location>
</feature>
<evidence type="ECO:0000256" key="1">
    <source>
        <dbReference type="SAM" id="Phobius"/>
    </source>
</evidence>
<keyword evidence="5" id="KW-1185">Reference proteome</keyword>
<dbReference type="EnsemblMetazoa" id="CPIJ019911-RA">
    <property type="protein sequence ID" value="CPIJ019911-PA"/>
    <property type="gene ID" value="CPIJ019911"/>
</dbReference>
<dbReference type="HOGENOM" id="CLU_018838_1_0_1"/>
<dbReference type="OrthoDB" id="7744623at2759"/>
<dbReference type="VEuPathDB" id="VectorBase:CPIJ019911"/>
<feature type="chain" id="PRO_5014567415" description="Ionotropic glutamate receptor L-glutamate and glycine-binding domain-containing protein" evidence="2">
    <location>
        <begin position="20"/>
        <end position="438"/>
    </location>
</feature>
<evidence type="ECO:0000256" key="2">
    <source>
        <dbReference type="SAM" id="SignalP"/>
    </source>
</evidence>
<reference evidence="4" key="2">
    <citation type="submission" date="2021-02" db="UniProtKB">
        <authorList>
            <consortium name="EnsemblMetazoa"/>
        </authorList>
    </citation>
    <scope>IDENTIFICATION</scope>
    <source>
        <strain evidence="4">JHB</strain>
    </source>
</reference>
<name>B0XKW3_CULQU</name>
<dbReference type="AlphaFoldDB" id="B0XKW3"/>
<dbReference type="Proteomes" id="UP000002320">
    <property type="component" value="Unassembled WGS sequence"/>
</dbReference>
<reference evidence="3" key="1">
    <citation type="submission" date="2007-03" db="EMBL/GenBank/DDBJ databases">
        <title>Annotation of Culex pipiens quinquefasciatus.</title>
        <authorList>
            <consortium name="The Broad Institute Genome Sequencing Platform"/>
            <person name="Atkinson P.W."/>
            <person name="Hemingway J."/>
            <person name="Christensen B.M."/>
            <person name="Higgs S."/>
            <person name="Kodira C."/>
            <person name="Hannick L."/>
            <person name="Megy K."/>
            <person name="O'Leary S."/>
            <person name="Pearson M."/>
            <person name="Haas B.J."/>
            <person name="Mauceli E."/>
            <person name="Wortman J.R."/>
            <person name="Lee N.H."/>
            <person name="Guigo R."/>
            <person name="Stanke M."/>
            <person name="Alvarado L."/>
            <person name="Amedeo P."/>
            <person name="Antoine C.H."/>
            <person name="Arensburger P."/>
            <person name="Bidwell S.L."/>
            <person name="Crawford M."/>
            <person name="Camaro F."/>
            <person name="Devon K."/>
            <person name="Engels R."/>
            <person name="Hammond M."/>
            <person name="Howarth C."/>
            <person name="Koehrsen M."/>
            <person name="Lawson D."/>
            <person name="Montgomery P."/>
            <person name="Nene V."/>
            <person name="Nusbaum C."/>
            <person name="Puiu D."/>
            <person name="Romero-Severson J."/>
            <person name="Severson D.W."/>
            <person name="Shumway M."/>
            <person name="Sisk P."/>
            <person name="Stolte C."/>
            <person name="Zeng Q."/>
            <person name="Eisenstadt E."/>
            <person name="Fraser-Liggett C."/>
            <person name="Strausberg R."/>
            <person name="Galagan J."/>
            <person name="Birren B."/>
            <person name="Collins F.H."/>
        </authorList>
    </citation>
    <scope>NUCLEOTIDE SEQUENCE [LARGE SCALE GENOMIC DNA]</scope>
    <source>
        <strain evidence="3">JHB</strain>
    </source>
</reference>
<dbReference type="VEuPathDB" id="VectorBase:CQUJHB020291"/>
<protein>
    <recommendedName>
        <fullName evidence="6">Ionotropic glutamate receptor L-glutamate and glycine-binding domain-containing protein</fullName>
    </recommendedName>
</protein>
<gene>
    <name evidence="4" type="primary">6054359</name>
    <name evidence="3" type="ORF">CpipJ_CPIJ019911</name>
</gene>
<sequence>MELTRVGIALLLQVSTVIASKHQNVLEYSLRTIEYLIDQHVGRFECVLLDISPQNAYDNILDDLLRAPRLEYMAKYVIQGAFRSPLLPKYPQLLVIHPGREADFIPFVKSIALSNFIHQFSPFTQVLVFMDLSEPLVEYMIRLALIYAKFNHVLFFDTTSSTVALSSLKNCVEAKDDLPHPKYLFKWFKGQLLGSNITYTQEPGGNLLSPSFKWIMSTAEYLKGEALEYYNTEGGSVEADVQLEQNVSYGVQPYFRTFIVTAPLMTRILYGIKFRYNLTANAASVNHSTIGKYLIHGEPVHIWDNEPGVALYVTQSVIELIPKFSYDLERGQTWFVVLDDDVFFDGILIHRTAYRSQYLKAMEFTHVALDEGGILNLWLRQARENLWLEIWGARPRGKAVDEEYLTFGDMMLAWIVLGIGYGVGLVGFVGELARKRFV</sequence>
<organism>
    <name type="scientific">Culex quinquefasciatus</name>
    <name type="common">Southern house mosquito</name>
    <name type="synonym">Culex pungens</name>
    <dbReference type="NCBI Taxonomy" id="7176"/>
    <lineage>
        <taxon>Eukaryota</taxon>
        <taxon>Metazoa</taxon>
        <taxon>Ecdysozoa</taxon>
        <taxon>Arthropoda</taxon>
        <taxon>Hexapoda</taxon>
        <taxon>Insecta</taxon>
        <taxon>Pterygota</taxon>
        <taxon>Neoptera</taxon>
        <taxon>Endopterygota</taxon>
        <taxon>Diptera</taxon>
        <taxon>Nematocera</taxon>
        <taxon>Culicoidea</taxon>
        <taxon>Culicidae</taxon>
        <taxon>Culicinae</taxon>
        <taxon>Culicini</taxon>
        <taxon>Culex</taxon>
        <taxon>Culex</taxon>
    </lineage>
</organism>
<dbReference type="InParanoid" id="B0XKW3"/>
<feature type="transmembrane region" description="Helical" evidence="1">
    <location>
        <begin position="411"/>
        <end position="433"/>
    </location>
</feature>
<evidence type="ECO:0000313" key="3">
    <source>
        <dbReference type="EMBL" id="EDS32748.1"/>
    </source>
</evidence>
<evidence type="ECO:0008006" key="6">
    <source>
        <dbReference type="Google" id="ProtNLM"/>
    </source>
</evidence>
<dbReference type="EMBL" id="DS234060">
    <property type="protein sequence ID" value="EDS32748.1"/>
    <property type="molecule type" value="Genomic_DNA"/>
</dbReference>
<dbReference type="KEGG" id="cqu:CpipJ_CPIJ019911"/>
<proteinExistence type="predicted"/>
<accession>B0XKW3</accession>
<evidence type="ECO:0000313" key="4">
    <source>
        <dbReference type="EnsemblMetazoa" id="CPIJ019911-PA"/>
    </source>
</evidence>
<keyword evidence="1" id="KW-0812">Transmembrane</keyword>
<keyword evidence="1" id="KW-1133">Transmembrane helix</keyword>
<keyword evidence="2" id="KW-0732">Signal</keyword>
<keyword evidence="1" id="KW-0472">Membrane</keyword>